<dbReference type="InterPro" id="IPR004211">
    <property type="entry name" value="Endonuclease_7"/>
</dbReference>
<name>A0A6H0ZQ25_9HYPH</name>
<dbReference type="SUPFAM" id="SSF54060">
    <property type="entry name" value="His-Me finger endonucleases"/>
    <property type="match status" value="1"/>
</dbReference>
<dbReference type="Pfam" id="PF02945">
    <property type="entry name" value="Endonuclease_7"/>
    <property type="match status" value="1"/>
</dbReference>
<proteinExistence type="predicted"/>
<gene>
    <name evidence="1" type="ORF">FOB41_06465</name>
</gene>
<protein>
    <recommendedName>
        <fullName evidence="3">Recombination endonuclease VII</fullName>
    </recommendedName>
</protein>
<reference evidence="1 2" key="1">
    <citation type="submission" date="2020-04" db="EMBL/GenBank/DDBJ databases">
        <title>FDA dAtabase for Regulatory Grade micrObial Sequences (FDA-ARGOS): Supporting development and validation of Infectious Disease Dx tests.</title>
        <authorList>
            <person name="Sciortino C."/>
            <person name="Tallon L."/>
            <person name="Sadzewicz L."/>
            <person name="Vavikolanu K."/>
            <person name="Mehta A."/>
            <person name="Aluvathingal J."/>
            <person name="Nadendla S."/>
            <person name="Nandy P."/>
            <person name="Geyer C."/>
            <person name="Yan Y."/>
            <person name="Sichtig H."/>
        </authorList>
    </citation>
    <scope>NUCLEOTIDE SEQUENCE [LARGE SCALE GENOMIC DNA]</scope>
    <source>
        <strain evidence="1 2">FDAARGOS_633</strain>
    </source>
</reference>
<dbReference type="Proteomes" id="UP000500870">
    <property type="component" value="Chromosome 1"/>
</dbReference>
<accession>A0A6H0ZQ25</accession>
<organism evidence="1 2">
    <name type="scientific">Agrobacterium pusense</name>
    <dbReference type="NCBI Taxonomy" id="648995"/>
    <lineage>
        <taxon>Bacteria</taxon>
        <taxon>Pseudomonadati</taxon>
        <taxon>Pseudomonadota</taxon>
        <taxon>Alphaproteobacteria</taxon>
        <taxon>Hyphomicrobiales</taxon>
        <taxon>Rhizobiaceae</taxon>
        <taxon>Rhizobium/Agrobacterium group</taxon>
        <taxon>Agrobacterium</taxon>
    </lineage>
</organism>
<dbReference type="EMBL" id="CP050898">
    <property type="protein sequence ID" value="QIX22952.1"/>
    <property type="molecule type" value="Genomic_DNA"/>
</dbReference>
<dbReference type="InterPro" id="IPR038563">
    <property type="entry name" value="Endonuclease_7_sf"/>
</dbReference>
<evidence type="ECO:0000313" key="2">
    <source>
        <dbReference type="Proteomes" id="UP000500870"/>
    </source>
</evidence>
<dbReference type="Gene3D" id="3.40.1800.10">
    <property type="entry name" value="His-Me finger endonucleases"/>
    <property type="match status" value="1"/>
</dbReference>
<evidence type="ECO:0000313" key="1">
    <source>
        <dbReference type="EMBL" id="QIX22952.1"/>
    </source>
</evidence>
<dbReference type="InterPro" id="IPR044925">
    <property type="entry name" value="His-Me_finger_sf"/>
</dbReference>
<sequence>MKRTYEPTRPCKHGHMLRYVGSNNCVECSDLARLRRREKAKEVRLLKLYGIDFKRREEMAIAQDFKCAICRDDFTDNRAMHVDHCHATGDVRGLLCSNCNQAIGLLQDNPEIIRSAADYVELHQKRAA</sequence>
<evidence type="ECO:0008006" key="3">
    <source>
        <dbReference type="Google" id="ProtNLM"/>
    </source>
</evidence>
<dbReference type="AlphaFoldDB" id="A0A6H0ZQ25"/>